<dbReference type="SUPFAM" id="SSF89550">
    <property type="entry name" value="PHP domain-like"/>
    <property type="match status" value="1"/>
</dbReference>
<keyword evidence="7 13" id="KW-0548">Nucleotidyltransferase</keyword>
<evidence type="ECO:0000256" key="3">
    <source>
        <dbReference type="ARBA" id="ARBA00012417"/>
    </source>
</evidence>
<evidence type="ECO:0000256" key="1">
    <source>
        <dbReference type="ARBA" id="ARBA00004496"/>
    </source>
</evidence>
<feature type="region of interest" description="Disordered" evidence="14">
    <location>
        <begin position="153"/>
        <end position="177"/>
    </location>
</feature>
<evidence type="ECO:0000256" key="12">
    <source>
        <dbReference type="ARBA" id="ARBA00049244"/>
    </source>
</evidence>
<keyword evidence="11 13" id="KW-0234">DNA repair</keyword>
<organism evidence="16 17">
    <name type="scientific">Hyphomicrobium album</name>
    <dbReference type="NCBI Taxonomy" id="2665159"/>
    <lineage>
        <taxon>Bacteria</taxon>
        <taxon>Pseudomonadati</taxon>
        <taxon>Pseudomonadota</taxon>
        <taxon>Alphaproteobacteria</taxon>
        <taxon>Hyphomicrobiales</taxon>
        <taxon>Hyphomicrobiaceae</taxon>
        <taxon>Hyphomicrobium</taxon>
    </lineage>
</organism>
<evidence type="ECO:0000256" key="13">
    <source>
        <dbReference type="HAMAP-Rule" id="MF_01902"/>
    </source>
</evidence>
<keyword evidence="6 13" id="KW-0808">Transferase</keyword>
<dbReference type="Proteomes" id="UP000440694">
    <property type="component" value="Unassembled WGS sequence"/>
</dbReference>
<proteinExistence type="inferred from homology"/>
<dbReference type="GO" id="GO:0005737">
    <property type="term" value="C:cytoplasm"/>
    <property type="evidence" value="ECO:0007669"/>
    <property type="project" value="UniProtKB-SubCell"/>
</dbReference>
<evidence type="ECO:0000256" key="6">
    <source>
        <dbReference type="ARBA" id="ARBA00022679"/>
    </source>
</evidence>
<dbReference type="PANTHER" id="PTHR32294:SF4">
    <property type="entry name" value="ERROR-PRONE DNA POLYMERASE"/>
    <property type="match status" value="1"/>
</dbReference>
<evidence type="ECO:0000256" key="8">
    <source>
        <dbReference type="ARBA" id="ARBA00022705"/>
    </source>
</evidence>
<evidence type="ECO:0000313" key="16">
    <source>
        <dbReference type="EMBL" id="MTD94209.1"/>
    </source>
</evidence>
<dbReference type="GO" id="GO:0003676">
    <property type="term" value="F:nucleic acid binding"/>
    <property type="evidence" value="ECO:0007669"/>
    <property type="project" value="InterPro"/>
</dbReference>
<feature type="domain" description="Polymerase/histidinol phosphatase N-terminal" evidence="15">
    <location>
        <begin position="11"/>
        <end position="78"/>
    </location>
</feature>
<dbReference type="InterPro" id="IPR023073">
    <property type="entry name" value="DnaE2"/>
</dbReference>
<dbReference type="Gene3D" id="2.40.50.140">
    <property type="entry name" value="Nucleic acid-binding proteins"/>
    <property type="match status" value="1"/>
</dbReference>
<evidence type="ECO:0000256" key="2">
    <source>
        <dbReference type="ARBA" id="ARBA00007391"/>
    </source>
</evidence>
<comment type="similarity">
    <text evidence="2 13">Belongs to the DNA polymerase type-C family. DnaE2 subfamily.</text>
</comment>
<reference evidence="16 17" key="1">
    <citation type="submission" date="2019-11" db="EMBL/GenBank/DDBJ databases">
        <title>Identification of a novel strain.</title>
        <authorList>
            <person name="Xu Q."/>
            <person name="Wang G."/>
        </authorList>
    </citation>
    <scope>NUCLEOTIDE SEQUENCE [LARGE SCALE GENOMIC DNA]</scope>
    <source>
        <strain evidence="17">xq</strain>
    </source>
</reference>
<evidence type="ECO:0000256" key="4">
    <source>
        <dbReference type="ARBA" id="ARBA00017273"/>
    </source>
</evidence>
<keyword evidence="17" id="KW-1185">Reference proteome</keyword>
<dbReference type="GO" id="GO:0006260">
    <property type="term" value="P:DNA replication"/>
    <property type="evidence" value="ECO:0007669"/>
    <property type="project" value="UniProtKB-KW"/>
</dbReference>
<dbReference type="Pfam" id="PF07733">
    <property type="entry name" value="DNA_pol3_alpha"/>
    <property type="match status" value="1"/>
</dbReference>
<evidence type="ECO:0000256" key="14">
    <source>
        <dbReference type="SAM" id="MobiDB-lite"/>
    </source>
</evidence>
<feature type="region of interest" description="Disordered" evidence="14">
    <location>
        <begin position="1230"/>
        <end position="1273"/>
    </location>
</feature>
<comment type="subcellular location">
    <subcellularLocation>
        <location evidence="1 13">Cytoplasm</location>
    </subcellularLocation>
</comment>
<dbReference type="GO" id="GO:0006281">
    <property type="term" value="P:DNA repair"/>
    <property type="evidence" value="ECO:0007669"/>
    <property type="project" value="UniProtKB-UniRule"/>
</dbReference>
<evidence type="ECO:0000256" key="11">
    <source>
        <dbReference type="ARBA" id="ARBA00023204"/>
    </source>
</evidence>
<dbReference type="Pfam" id="PF14579">
    <property type="entry name" value="HHH_6"/>
    <property type="match status" value="1"/>
</dbReference>
<keyword evidence="9 13" id="KW-0227">DNA damage</keyword>
<feature type="compositionally biased region" description="Polar residues" evidence="14">
    <location>
        <begin position="924"/>
        <end position="933"/>
    </location>
</feature>
<dbReference type="InterPro" id="IPR004805">
    <property type="entry name" value="DnaE2/DnaE/PolC"/>
</dbReference>
<comment type="caution">
    <text evidence="16">The sequence shown here is derived from an EMBL/GenBank/DDBJ whole genome shotgun (WGS) entry which is preliminary data.</text>
</comment>
<dbReference type="InterPro" id="IPR003141">
    <property type="entry name" value="Pol/His_phosphatase_N"/>
</dbReference>
<name>A0A6I3KIL6_9HYPH</name>
<comment type="function">
    <text evidence="13">DNA polymerase involved in damage-induced mutagenesis and translesion synthesis (TLS). It is not the major replicative DNA polymerase.</text>
</comment>
<keyword evidence="5 13" id="KW-0963">Cytoplasm</keyword>
<evidence type="ECO:0000259" key="15">
    <source>
        <dbReference type="SMART" id="SM00481"/>
    </source>
</evidence>
<dbReference type="EC" id="2.7.7.7" evidence="3 13"/>
<dbReference type="InterPro" id="IPR029460">
    <property type="entry name" value="DNAPol_HHH"/>
</dbReference>
<dbReference type="PANTHER" id="PTHR32294">
    <property type="entry name" value="DNA POLYMERASE III SUBUNIT ALPHA"/>
    <property type="match status" value="1"/>
</dbReference>
<evidence type="ECO:0000256" key="5">
    <source>
        <dbReference type="ARBA" id="ARBA00022490"/>
    </source>
</evidence>
<dbReference type="InterPro" id="IPR040982">
    <property type="entry name" value="DNA_pol3_finger"/>
</dbReference>
<dbReference type="GO" id="GO:0008408">
    <property type="term" value="F:3'-5' exonuclease activity"/>
    <property type="evidence" value="ECO:0007669"/>
    <property type="project" value="InterPro"/>
</dbReference>
<evidence type="ECO:0000256" key="9">
    <source>
        <dbReference type="ARBA" id="ARBA00022763"/>
    </source>
</evidence>
<evidence type="ECO:0000256" key="7">
    <source>
        <dbReference type="ARBA" id="ARBA00022695"/>
    </source>
</evidence>
<evidence type="ECO:0000256" key="10">
    <source>
        <dbReference type="ARBA" id="ARBA00022932"/>
    </source>
</evidence>
<keyword evidence="8 13" id="KW-0235">DNA replication</keyword>
<dbReference type="InterPro" id="IPR004365">
    <property type="entry name" value="NA-bd_OB_tRNA"/>
</dbReference>
<keyword evidence="10 13" id="KW-0239">DNA-directed DNA polymerase</keyword>
<dbReference type="Pfam" id="PF17657">
    <property type="entry name" value="DNA_pol3_finger"/>
    <property type="match status" value="1"/>
</dbReference>
<dbReference type="Pfam" id="PF02811">
    <property type="entry name" value="PHP"/>
    <property type="match status" value="1"/>
</dbReference>
<dbReference type="InterPro" id="IPR004013">
    <property type="entry name" value="PHP_dom"/>
</dbReference>
<dbReference type="Pfam" id="PF01336">
    <property type="entry name" value="tRNA_anti-codon"/>
    <property type="match status" value="1"/>
</dbReference>
<dbReference type="InterPro" id="IPR016195">
    <property type="entry name" value="Pol/histidinol_Pase-like"/>
</dbReference>
<dbReference type="CDD" id="cd07434">
    <property type="entry name" value="PHP_PolIIIA_DnaE2"/>
    <property type="match status" value="1"/>
</dbReference>
<evidence type="ECO:0000313" key="17">
    <source>
        <dbReference type="Proteomes" id="UP000440694"/>
    </source>
</evidence>
<dbReference type="InterPro" id="IPR011708">
    <property type="entry name" value="DNA_pol3_alpha_NTPase_dom"/>
</dbReference>
<dbReference type="RefSeq" id="WP_154738664.1">
    <property type="nucleotide sequence ID" value="NZ_WMBQ01000001.1"/>
</dbReference>
<dbReference type="AlphaFoldDB" id="A0A6I3KIL6"/>
<sequence>MAKKPTAARYAELQVTTNFSFLRGASHGEELVAQAHALGMEAIAVTDRNTLAGIVRAHLAAKEVGLKLIVGARLDLQDGPSLLCLPRDRQAYGRLSRLISLGQMRARKGECTLFLADVANHAEGQIFIALAPDDWDWRALIAADDEAPPTAAILPFPNAKTSPSPCSSRGEGRGEGQKCASTQAVAPHPNPLPMPSGMGRGNATTFEGELQRVKAALGDGATLYLAASHTYRGDDRARIAALAALAERCATPLVVTGDVLYHAPHRRPLQDVLTCVREKTTIQEAGLRLEANAERHLKWPMEMARLFRGHEDALARTLEIAVACTFSLDELVYEYPDEPTPPGKTPQAYLEELAWEGAHWRFPDGIPEKVHGLIVRELRLIDQLNYAQYFLTVRDIVHFARSQGILCQGRGSAANSVVCYCLAVTAVNPTEIDVLFDRFVSPERKEPPDIDVDFEHERREEVIQYIYARYGRDRAGLAATVISYRARSAVRDVGKAMGLSEDTVAALAGMVWGTSGGGELPEKHVCAAGLDPKDPLLARVLELAYELMGFPRHLSQHVGGFVLTRGPLVEVVPVGNAAMDDRTFIEWDKDDIAALGLLKVDVLALGMLTCIRKAFDLIEQHEGTAVTLATVPREDEAVYDMLCKADSIGVFQVESRAQMNMLPRLKPRCFYDLVIEVAIVRPGPIQGDMVHPYLRRRDGVEVEHYPSPSPKCGDKDELRNILGKTKGVPLFQEQAMRIALVAAKFSDAEVNELRKAMATFRRRGTIGLLEEKMVSRMVARGYDKDFAQRCFNQIKGFGEYGFPESHAASFAHLVYVSSWIKCHHPAAFAAALLNSQPMGFYAPAQIVRDAIEHAVEVRAADVNLSDWDSTLEKDNAGRPAMRLGLRQIDGLQEEEVKKLTAARTSYPLPSGERASRHDLRPGSENLTLATNETLGPKSSGAKGEGAQTPPSGGTPSPGLPCDSLPRGRKSQQTALSPVMVEPCFAWTGRGEVGAALPSIKPFRDVHDLWARARVKLVTLEKLAAADAFRSVQAELGFAKTGLDRRQALWEVKALGAAEPLPLFSWSETREAAAEAFVQLPQMRLSEHVVNDYQTLRLSLKAHPMSFLRERFAGRRVIACDELRGIKDGAYVSVAGVVLVRQRPGSAKGVVFMTIEDETGIANAVVWAKTLERFRKEVMASRLIVIHGRVQRHQDIIHVVSARLEDRSDWLQLLSAEAATMKAPLANADEVLRPDPGSAHPAKFPADPNADKMHPRWASHPRDARIIPKSRDFH</sequence>
<dbReference type="NCBIfam" id="NF004225">
    <property type="entry name" value="PRK05672.1"/>
    <property type="match status" value="1"/>
</dbReference>
<dbReference type="NCBIfam" id="TIGR00594">
    <property type="entry name" value="polc"/>
    <property type="match status" value="1"/>
</dbReference>
<dbReference type="Gene3D" id="3.20.20.140">
    <property type="entry name" value="Metal-dependent hydrolases"/>
    <property type="match status" value="1"/>
</dbReference>
<feature type="region of interest" description="Disordered" evidence="14">
    <location>
        <begin position="900"/>
        <end position="973"/>
    </location>
</feature>
<dbReference type="HAMAP" id="MF_01902">
    <property type="entry name" value="DNApol_error_prone"/>
    <property type="match status" value="1"/>
</dbReference>
<feature type="compositionally biased region" description="Basic and acidic residues" evidence="14">
    <location>
        <begin position="1248"/>
        <end position="1273"/>
    </location>
</feature>
<dbReference type="EMBL" id="WMBQ01000001">
    <property type="protein sequence ID" value="MTD94209.1"/>
    <property type="molecule type" value="Genomic_DNA"/>
</dbReference>
<dbReference type="InterPro" id="IPR012340">
    <property type="entry name" value="NA-bd_OB-fold"/>
</dbReference>
<accession>A0A6I3KIL6</accession>
<gene>
    <name evidence="16" type="primary">dnaE</name>
    <name evidence="13" type="synonym">dnaE2</name>
    <name evidence="16" type="ORF">GIW81_07645</name>
</gene>
<dbReference type="SMART" id="SM00481">
    <property type="entry name" value="POLIIIAc"/>
    <property type="match status" value="1"/>
</dbReference>
<dbReference type="GO" id="GO:0003887">
    <property type="term" value="F:DNA-directed DNA polymerase activity"/>
    <property type="evidence" value="ECO:0007669"/>
    <property type="project" value="UniProtKB-UniRule"/>
</dbReference>
<protein>
    <recommendedName>
        <fullName evidence="4 13">Error-prone DNA polymerase</fullName>
        <ecNumber evidence="3 13">2.7.7.7</ecNumber>
    </recommendedName>
</protein>
<comment type="catalytic activity">
    <reaction evidence="12 13">
        <text>DNA(n) + a 2'-deoxyribonucleoside 5'-triphosphate = DNA(n+1) + diphosphate</text>
        <dbReference type="Rhea" id="RHEA:22508"/>
        <dbReference type="Rhea" id="RHEA-COMP:17339"/>
        <dbReference type="Rhea" id="RHEA-COMP:17340"/>
        <dbReference type="ChEBI" id="CHEBI:33019"/>
        <dbReference type="ChEBI" id="CHEBI:61560"/>
        <dbReference type="ChEBI" id="CHEBI:173112"/>
        <dbReference type="EC" id="2.7.7.7"/>
    </reaction>
</comment>
<dbReference type="CDD" id="cd04485">
    <property type="entry name" value="DnaE_OBF"/>
    <property type="match status" value="1"/>
</dbReference>